<name>A0A5B8UJB5_9BACT</name>
<dbReference type="EMBL" id="CP042433">
    <property type="protein sequence ID" value="QEC56492.1"/>
    <property type="molecule type" value="Genomic_DNA"/>
</dbReference>
<dbReference type="RefSeq" id="WP_146787308.1">
    <property type="nucleotide sequence ID" value="NZ_BAABIO010000001.1"/>
</dbReference>
<organism evidence="1 2">
    <name type="scientific">Flavisolibacter ginsenosidimutans</name>
    <dbReference type="NCBI Taxonomy" id="661481"/>
    <lineage>
        <taxon>Bacteria</taxon>
        <taxon>Pseudomonadati</taxon>
        <taxon>Bacteroidota</taxon>
        <taxon>Chitinophagia</taxon>
        <taxon>Chitinophagales</taxon>
        <taxon>Chitinophagaceae</taxon>
        <taxon>Flavisolibacter</taxon>
    </lineage>
</organism>
<gene>
    <name evidence="1" type="ORF">FSB75_11495</name>
</gene>
<protein>
    <recommendedName>
        <fullName evidence="3">Right-handed parallel beta-helix repeat-containing protein</fullName>
    </recommendedName>
</protein>
<evidence type="ECO:0000313" key="2">
    <source>
        <dbReference type="Proteomes" id="UP000321204"/>
    </source>
</evidence>
<dbReference type="Proteomes" id="UP000321204">
    <property type="component" value="Chromosome"/>
</dbReference>
<accession>A0A5B8UJB5</accession>
<sequence length="574" mass="61498">MKKIFSIFFLFSLFSNGQQTTRSFVEGSYAPGGALVTNLFLAAACSAPPPGTLNLASGFQNRDVYAASFGFLPSASAAQNTKAMQRISDLINGLSGGITLHIEKGNYTVGTESFAGTKGKGYSYIGQRLLNLHGCTKPVVVDGHGATIRLKDGMHFGSFDPAAGLRHDALPGGFTIADYRAYPCTFFWFENNKSIEIKNLLLDGNAENLIVGGYWGDVEIQLEADGIAAFYNGSITVSNVNARHFGRDGLMVGNSVTDTTKVIKQINIDNFVGDGCSRNAFSWTGGNHLRCTNSSFINGGQVVNRGTGKKLITAPNAGVDIEAELGLIKNGLFESIYVGNTARGVGIVNDNAVATSDVTIRNAKIVAVNGPAIYGLSRRMLWENCTIIGSSVALKTAGSTGPDDPNNATFKNCLFTMDTALSPSGKVYGTYVLDLGAGGQATFRQCTFNSAHRGTVYGGYDFSFYDCTFLRDSAAGSGVYPLDYMNGRFYGVNKKVTPYPEGKPYRSEGSKLNGPFYENGVDVRNLKPGESRKAAIRLRAVAGGYEATYNDRSKETIQTVQVPTLRPSCRKQTP</sequence>
<reference evidence="1 2" key="1">
    <citation type="journal article" date="2015" name="Int. J. Syst. Evol. Microbiol.">
        <title>Flavisolibacter ginsenosidimutans sp. nov., with ginsenoside-converting activity isolated from soil used for cultivating ginseng.</title>
        <authorList>
            <person name="Zhao Y."/>
            <person name="Liu Q."/>
            <person name="Kang M.S."/>
            <person name="Jin F."/>
            <person name="Yu H."/>
            <person name="Im W.T."/>
        </authorList>
    </citation>
    <scope>NUCLEOTIDE SEQUENCE [LARGE SCALE GENOMIC DNA]</scope>
    <source>
        <strain evidence="1 2">Gsoil 636</strain>
    </source>
</reference>
<dbReference type="AlphaFoldDB" id="A0A5B8UJB5"/>
<dbReference type="OrthoDB" id="863031at2"/>
<dbReference type="InterPro" id="IPR011050">
    <property type="entry name" value="Pectin_lyase_fold/virulence"/>
</dbReference>
<dbReference type="SUPFAM" id="SSF51126">
    <property type="entry name" value="Pectin lyase-like"/>
    <property type="match status" value="1"/>
</dbReference>
<proteinExistence type="predicted"/>
<dbReference type="KEGG" id="fgg:FSB75_11495"/>
<dbReference type="InterPro" id="IPR012334">
    <property type="entry name" value="Pectin_lyas_fold"/>
</dbReference>
<evidence type="ECO:0000313" key="1">
    <source>
        <dbReference type="EMBL" id="QEC56492.1"/>
    </source>
</evidence>
<dbReference type="Gene3D" id="2.160.20.10">
    <property type="entry name" value="Single-stranded right-handed beta-helix, Pectin lyase-like"/>
    <property type="match status" value="1"/>
</dbReference>
<keyword evidence="2" id="KW-1185">Reference proteome</keyword>
<evidence type="ECO:0008006" key="3">
    <source>
        <dbReference type="Google" id="ProtNLM"/>
    </source>
</evidence>